<dbReference type="InterPro" id="IPR002182">
    <property type="entry name" value="NB-ARC"/>
</dbReference>
<organism evidence="2 3">
    <name type="scientific">Penicillium malachiteum</name>
    <dbReference type="NCBI Taxonomy" id="1324776"/>
    <lineage>
        <taxon>Eukaryota</taxon>
        <taxon>Fungi</taxon>
        <taxon>Dikarya</taxon>
        <taxon>Ascomycota</taxon>
        <taxon>Pezizomycotina</taxon>
        <taxon>Eurotiomycetes</taxon>
        <taxon>Eurotiomycetidae</taxon>
        <taxon>Eurotiales</taxon>
        <taxon>Aspergillaceae</taxon>
        <taxon>Penicillium</taxon>
    </lineage>
</organism>
<reference evidence="2" key="1">
    <citation type="journal article" date="2023" name="IMA Fungus">
        <title>Comparative genomic study of the Penicillium genus elucidates a diverse pangenome and 15 lateral gene transfer events.</title>
        <authorList>
            <person name="Petersen C."/>
            <person name="Sorensen T."/>
            <person name="Nielsen M.R."/>
            <person name="Sondergaard T.E."/>
            <person name="Sorensen J.L."/>
            <person name="Fitzpatrick D.A."/>
            <person name="Frisvad J.C."/>
            <person name="Nielsen K.L."/>
        </authorList>
    </citation>
    <scope>NUCLEOTIDE SEQUENCE</scope>
    <source>
        <strain evidence="2">IBT 17514</strain>
    </source>
</reference>
<dbReference type="GO" id="GO:0043531">
    <property type="term" value="F:ADP binding"/>
    <property type="evidence" value="ECO:0007669"/>
    <property type="project" value="InterPro"/>
</dbReference>
<dbReference type="PANTHER" id="PTHR46082">
    <property type="entry name" value="ATP/GTP-BINDING PROTEIN-RELATED"/>
    <property type="match status" value="1"/>
</dbReference>
<feature type="domain" description="NB-ARC" evidence="1">
    <location>
        <begin position="53"/>
        <end position="214"/>
    </location>
</feature>
<protein>
    <recommendedName>
        <fullName evidence="1">NB-ARC domain-containing protein</fullName>
    </recommendedName>
</protein>
<keyword evidence="3" id="KW-1185">Reference proteome</keyword>
<accession>A0AAD6MRS1</accession>
<name>A0AAD6MRS1_9EURO</name>
<evidence type="ECO:0000313" key="2">
    <source>
        <dbReference type="EMBL" id="KAJ5709208.1"/>
    </source>
</evidence>
<dbReference type="Proteomes" id="UP001215712">
    <property type="component" value="Unassembled WGS sequence"/>
</dbReference>
<evidence type="ECO:0000313" key="3">
    <source>
        <dbReference type="Proteomes" id="UP001215712"/>
    </source>
</evidence>
<gene>
    <name evidence="2" type="ORF">N7493_010542</name>
</gene>
<sequence>MAEICSTCCGIIFENLSVIPVEHRHRDNSQSTPSDEGHWMVPFDRNPRFIGRDKVVKMVINHILSHRQARKAAISGLGGVGKTQIALEVAYQIHDQDPTRSVLWMESTSIETVEQAFMSIKKKLQLRNVTASDVKSRVKAYLSSERAGPWLFIIDNADDTDITFLPTTQNGFIIFTTRNQQLATRLVGPDVVTLSELDEAAAFNLLKASLVEKDQTNDQESMTILVRQLHGLPLALNQAASFINENCISLKRYLSILNQQETSMIELLGQDFEDDYRYPEIKNPIAATWFVSFQQIQKSSKLAAEYLSFMACIDPRDIPLSLLPQHPTPVRA</sequence>
<dbReference type="AlphaFoldDB" id="A0AAD6MRS1"/>
<dbReference type="PANTHER" id="PTHR46082:SF11">
    <property type="entry name" value="AAA+ ATPASE DOMAIN-CONTAINING PROTEIN-RELATED"/>
    <property type="match status" value="1"/>
</dbReference>
<dbReference type="InterPro" id="IPR053137">
    <property type="entry name" value="NLR-like"/>
</dbReference>
<evidence type="ECO:0000259" key="1">
    <source>
        <dbReference type="Pfam" id="PF00931"/>
    </source>
</evidence>
<dbReference type="InterPro" id="IPR027417">
    <property type="entry name" value="P-loop_NTPase"/>
</dbReference>
<dbReference type="Pfam" id="PF00931">
    <property type="entry name" value="NB-ARC"/>
    <property type="match status" value="1"/>
</dbReference>
<reference evidence="2" key="2">
    <citation type="submission" date="2023-01" db="EMBL/GenBank/DDBJ databases">
        <authorList>
            <person name="Petersen C."/>
        </authorList>
    </citation>
    <scope>NUCLEOTIDE SEQUENCE</scope>
    <source>
        <strain evidence="2">IBT 17514</strain>
    </source>
</reference>
<dbReference type="Gene3D" id="3.40.50.300">
    <property type="entry name" value="P-loop containing nucleotide triphosphate hydrolases"/>
    <property type="match status" value="1"/>
</dbReference>
<dbReference type="EMBL" id="JAQJAN010000019">
    <property type="protein sequence ID" value="KAJ5709208.1"/>
    <property type="molecule type" value="Genomic_DNA"/>
</dbReference>
<proteinExistence type="predicted"/>
<comment type="caution">
    <text evidence="2">The sequence shown here is derived from an EMBL/GenBank/DDBJ whole genome shotgun (WGS) entry which is preliminary data.</text>
</comment>
<dbReference type="SUPFAM" id="SSF52540">
    <property type="entry name" value="P-loop containing nucleoside triphosphate hydrolases"/>
    <property type="match status" value="1"/>
</dbReference>